<dbReference type="InterPro" id="IPR002156">
    <property type="entry name" value="RNaseH_domain"/>
</dbReference>
<evidence type="ECO:0000313" key="3">
    <source>
        <dbReference type="EMBL" id="KAK1792092.1"/>
    </source>
</evidence>
<name>A0AAD9DUF4_9TELE</name>
<dbReference type="Gene3D" id="3.10.10.10">
    <property type="entry name" value="HIV Type 1 Reverse Transcriptase, subunit A, domain 1"/>
    <property type="match status" value="1"/>
</dbReference>
<dbReference type="GO" id="GO:0003676">
    <property type="term" value="F:nucleic acid binding"/>
    <property type="evidence" value="ECO:0007669"/>
    <property type="project" value="InterPro"/>
</dbReference>
<feature type="domain" description="RNase H type-1" evidence="1">
    <location>
        <begin position="313"/>
        <end position="389"/>
    </location>
</feature>
<dbReference type="Gene3D" id="3.60.10.10">
    <property type="entry name" value="Endonuclease/exonuclease/phosphatase"/>
    <property type="match status" value="1"/>
</dbReference>
<gene>
    <name evidence="3" type="ORF">P4O66_001870</name>
</gene>
<organism evidence="3 4">
    <name type="scientific">Electrophorus voltai</name>
    <dbReference type="NCBI Taxonomy" id="2609070"/>
    <lineage>
        <taxon>Eukaryota</taxon>
        <taxon>Metazoa</taxon>
        <taxon>Chordata</taxon>
        <taxon>Craniata</taxon>
        <taxon>Vertebrata</taxon>
        <taxon>Euteleostomi</taxon>
        <taxon>Actinopterygii</taxon>
        <taxon>Neopterygii</taxon>
        <taxon>Teleostei</taxon>
        <taxon>Ostariophysi</taxon>
        <taxon>Gymnotiformes</taxon>
        <taxon>Gymnotoidei</taxon>
        <taxon>Gymnotidae</taxon>
        <taxon>Electrophorus</taxon>
    </lineage>
</organism>
<dbReference type="PANTHER" id="PTHR33064">
    <property type="entry name" value="POL PROTEIN"/>
    <property type="match status" value="1"/>
</dbReference>
<accession>A0AAD9DUF4</accession>
<dbReference type="AlphaFoldDB" id="A0AAD9DUF4"/>
<dbReference type="SUPFAM" id="SSF56219">
    <property type="entry name" value="DNase I-like"/>
    <property type="match status" value="1"/>
</dbReference>
<dbReference type="SUPFAM" id="SSF53098">
    <property type="entry name" value="Ribonuclease H-like"/>
    <property type="match status" value="1"/>
</dbReference>
<dbReference type="InterPro" id="IPR043502">
    <property type="entry name" value="DNA/RNA_pol_sf"/>
</dbReference>
<dbReference type="Pfam" id="PF17919">
    <property type="entry name" value="RT_RNaseH_2"/>
    <property type="match status" value="1"/>
</dbReference>
<feature type="domain" description="Reverse transcriptase/retrotransposon-derived protein RNase H-like" evidence="2">
    <location>
        <begin position="138"/>
        <end position="236"/>
    </location>
</feature>
<dbReference type="Proteomes" id="UP001239994">
    <property type="component" value="Unassembled WGS sequence"/>
</dbReference>
<evidence type="ECO:0000259" key="1">
    <source>
        <dbReference type="Pfam" id="PF00075"/>
    </source>
</evidence>
<dbReference type="Pfam" id="PF00075">
    <property type="entry name" value="RNase_H"/>
    <property type="match status" value="1"/>
</dbReference>
<comment type="caution">
    <text evidence="3">The sequence shown here is derived from an EMBL/GenBank/DDBJ whole genome shotgun (WGS) entry which is preliminary data.</text>
</comment>
<protein>
    <recommendedName>
        <fullName evidence="5">RNase H type-1 domain-containing protein</fullName>
    </recommendedName>
</protein>
<evidence type="ECO:0000259" key="2">
    <source>
        <dbReference type="Pfam" id="PF17919"/>
    </source>
</evidence>
<evidence type="ECO:0000313" key="4">
    <source>
        <dbReference type="Proteomes" id="UP001239994"/>
    </source>
</evidence>
<dbReference type="InterPro" id="IPR041577">
    <property type="entry name" value="RT_RNaseH_2"/>
</dbReference>
<dbReference type="SUPFAM" id="SSF56672">
    <property type="entry name" value="DNA/RNA polymerases"/>
    <property type="match status" value="1"/>
</dbReference>
<dbReference type="InterPro" id="IPR036691">
    <property type="entry name" value="Endo/exonu/phosph_ase_sf"/>
</dbReference>
<evidence type="ECO:0008006" key="5">
    <source>
        <dbReference type="Google" id="ProtNLM"/>
    </source>
</evidence>
<dbReference type="Gene3D" id="3.10.20.370">
    <property type="match status" value="1"/>
</dbReference>
<dbReference type="InterPro" id="IPR012337">
    <property type="entry name" value="RNaseH-like_sf"/>
</dbReference>
<dbReference type="EMBL" id="JAROKS010000019">
    <property type="protein sequence ID" value="KAK1792092.1"/>
    <property type="molecule type" value="Genomic_DNA"/>
</dbReference>
<keyword evidence="4" id="KW-1185">Reference proteome</keyword>
<dbReference type="GO" id="GO:0004523">
    <property type="term" value="F:RNA-DNA hybrid ribonuclease activity"/>
    <property type="evidence" value="ECO:0007669"/>
    <property type="project" value="InterPro"/>
</dbReference>
<dbReference type="InterPro" id="IPR036397">
    <property type="entry name" value="RNaseH_sf"/>
</dbReference>
<proteinExistence type="predicted"/>
<sequence length="573" mass="64102">MQHYRSSLSYKQYPHKPEAEWGIRDTTEGLIHAGVLEPSVSEWNTPILPVEKKGTGKYHMAHDLRAVNEVLLTPTIPVPNPVTILHHPKPEKVKDMLSFLGLTGYSRHYIPDYVGHTQALRDMVKVQGMRNLNATLEWTEEGETAFIRLKQLLAQAVDLASPDSTRPFFLDVSETAGTVNGVLFRKKGGERQVLMHVSTQLDNMEKRHPTCTQHAAGVAKAIQKTAHLVMGHPITVLTTHSVIAYVNSQAFTLTALRQQRISKILEAPHITYTHEGINMADMMGGEPHQCEQEVKKQEKVRPDLEGEPIPGAWNMFTDGCGFRGPDGDIKAGYAVVAETQGQVDEFWTMKAERLKGWQSAQRAEVIAVVEALKLAKGKEVNIYTDSAYTSLDNKLDDLRARIKFQRDIRDCNLLCFTKSWLNPAVPNHASQPAEFFSVHHMDRMADLGKSRGGEVCVMVNNSWCNNANVVTLARSCSPNLELLNLKLPPFYLPREFTSVINNTVYIPPQANMDTALCELHEALTQFQAQHRDTALIVVGDFNSANLKSAVPNLYQHVTFPTTATPHTRTVTRH</sequence>
<dbReference type="Gene3D" id="3.30.420.10">
    <property type="entry name" value="Ribonuclease H-like superfamily/Ribonuclease H"/>
    <property type="match status" value="1"/>
</dbReference>
<dbReference type="InterPro" id="IPR051320">
    <property type="entry name" value="Viral_Replic_Matur_Polypro"/>
</dbReference>
<reference evidence="3" key="1">
    <citation type="submission" date="2023-03" db="EMBL/GenBank/DDBJ databases">
        <title>Electrophorus voltai genome.</title>
        <authorList>
            <person name="Bian C."/>
        </authorList>
    </citation>
    <scope>NUCLEOTIDE SEQUENCE</scope>
    <source>
        <strain evidence="3">CB-2022</strain>
        <tissue evidence="3">Muscle</tissue>
    </source>
</reference>
<dbReference type="GO" id="GO:0006259">
    <property type="term" value="P:DNA metabolic process"/>
    <property type="evidence" value="ECO:0007669"/>
    <property type="project" value="UniProtKB-ARBA"/>
</dbReference>
<dbReference type="PANTHER" id="PTHR33064:SF37">
    <property type="entry name" value="RIBONUCLEASE H"/>
    <property type="match status" value="1"/>
</dbReference>